<feature type="domain" description="Porin" evidence="12">
    <location>
        <begin position="7"/>
        <end position="332"/>
    </location>
</feature>
<evidence type="ECO:0000256" key="5">
    <source>
        <dbReference type="ARBA" id="ARBA00022692"/>
    </source>
</evidence>
<dbReference type="Gene3D" id="2.40.160.10">
    <property type="entry name" value="Porin"/>
    <property type="match status" value="1"/>
</dbReference>
<evidence type="ECO:0000256" key="3">
    <source>
        <dbReference type="ARBA" id="ARBA00022448"/>
    </source>
</evidence>
<dbReference type="CDD" id="cd00342">
    <property type="entry name" value="gram_neg_porins"/>
    <property type="match status" value="1"/>
</dbReference>
<gene>
    <name evidence="13" type="ORF">NX784_04290</name>
</gene>
<evidence type="ECO:0000313" key="14">
    <source>
        <dbReference type="Proteomes" id="UP001204151"/>
    </source>
</evidence>
<feature type="chain" id="PRO_5045287720" evidence="11">
    <location>
        <begin position="21"/>
        <end position="359"/>
    </location>
</feature>
<dbReference type="PRINTS" id="PR00184">
    <property type="entry name" value="NEISSPPORIN"/>
</dbReference>
<dbReference type="PANTHER" id="PTHR34501:SF9">
    <property type="entry name" value="MAJOR OUTER MEMBRANE PROTEIN P.IA"/>
    <property type="match status" value="1"/>
</dbReference>
<dbReference type="InterPro" id="IPR033900">
    <property type="entry name" value="Gram_neg_porin_domain"/>
</dbReference>
<keyword evidence="5" id="KW-0812">Transmembrane</keyword>
<keyword evidence="14" id="KW-1185">Reference proteome</keyword>
<evidence type="ECO:0000259" key="12">
    <source>
        <dbReference type="Pfam" id="PF13609"/>
    </source>
</evidence>
<protein>
    <submittedName>
        <fullName evidence="13">Porin</fullName>
    </submittedName>
</protein>
<keyword evidence="3" id="KW-0813">Transport</keyword>
<evidence type="ECO:0000256" key="1">
    <source>
        <dbReference type="ARBA" id="ARBA00004571"/>
    </source>
</evidence>
<keyword evidence="6 11" id="KW-0732">Signal</keyword>
<dbReference type="Pfam" id="PF13609">
    <property type="entry name" value="Porin_4"/>
    <property type="match status" value="1"/>
</dbReference>
<accession>A0ABT1ZLL8</accession>
<evidence type="ECO:0000256" key="7">
    <source>
        <dbReference type="ARBA" id="ARBA00023065"/>
    </source>
</evidence>
<dbReference type="Proteomes" id="UP001204151">
    <property type="component" value="Unassembled WGS sequence"/>
</dbReference>
<reference evidence="13 14" key="1">
    <citation type="submission" date="2022-08" db="EMBL/GenBank/DDBJ databases">
        <title>Reclassification of Massilia species as members of the genera Telluria, Duganella, Pseudoduganella, Mokoshia gen. nov. and Zemynaea gen. nov. using orthogonal and non-orthogonal genome-based approaches.</title>
        <authorList>
            <person name="Bowman J.P."/>
        </authorList>
    </citation>
    <scope>NUCLEOTIDE SEQUENCE [LARGE SCALE GENOMIC DNA]</scope>
    <source>
        <strain evidence="13 14">JCM 31316</strain>
    </source>
</reference>
<dbReference type="InterPro" id="IPR050298">
    <property type="entry name" value="Gram-neg_bact_OMP"/>
</dbReference>
<evidence type="ECO:0000256" key="6">
    <source>
        <dbReference type="ARBA" id="ARBA00022729"/>
    </source>
</evidence>
<dbReference type="SUPFAM" id="SSF56935">
    <property type="entry name" value="Porins"/>
    <property type="match status" value="1"/>
</dbReference>
<comment type="subunit">
    <text evidence="2">Homotrimer.</text>
</comment>
<sequence>MKKTLVAAALLGAFAGVAQAQTAVQIYGNIDVGMSKQSDQTLNIGKRAANTLGFKGTEDLGNGLKALFQVEMRYEPDTGTNENGGRPLFQGQTRVGLQGDFGMVRLGRGLTPFQEIVGSFEPWHGLPSPAGFYTDISVAGFNSAPLDVNSTGGSPNSNRISNAIFYNSPVSNGFQVNASWASKEATGGKLTGIGNGATYLTNQEASANPFSIAGTYNNGPAAAMVAYERNAVESKVWSVAGSFSVSPEMKLMATYTHHDQEHTNTFRPTVKGAEIGMTYGMGPGKMLVGFGLKKQEETTRLHDLITRQYSLGYEYSLSKRTYLYVDASRKTNIFTYDTLGFVAGSSVRNFYDVGLNHSF</sequence>
<dbReference type="InterPro" id="IPR023614">
    <property type="entry name" value="Porin_dom_sf"/>
</dbReference>
<organism evidence="13 14">
    <name type="scientific">Massilia pinisoli</name>
    <dbReference type="NCBI Taxonomy" id="1772194"/>
    <lineage>
        <taxon>Bacteria</taxon>
        <taxon>Pseudomonadati</taxon>
        <taxon>Pseudomonadota</taxon>
        <taxon>Betaproteobacteria</taxon>
        <taxon>Burkholderiales</taxon>
        <taxon>Oxalobacteraceae</taxon>
        <taxon>Telluria group</taxon>
        <taxon>Massilia</taxon>
    </lineage>
</organism>
<keyword evidence="10" id="KW-0998">Cell outer membrane</keyword>
<keyword evidence="7" id="KW-0406">Ion transport</keyword>
<evidence type="ECO:0000256" key="2">
    <source>
        <dbReference type="ARBA" id="ARBA00011233"/>
    </source>
</evidence>
<keyword evidence="4" id="KW-1134">Transmembrane beta strand</keyword>
<dbReference type="InterPro" id="IPR002299">
    <property type="entry name" value="Porin_Neis"/>
</dbReference>
<comment type="subcellular location">
    <subcellularLocation>
        <location evidence="1">Cell outer membrane</location>
        <topology evidence="1">Multi-pass membrane protein</topology>
    </subcellularLocation>
</comment>
<evidence type="ECO:0000256" key="8">
    <source>
        <dbReference type="ARBA" id="ARBA00023114"/>
    </source>
</evidence>
<feature type="signal peptide" evidence="11">
    <location>
        <begin position="1"/>
        <end position="20"/>
    </location>
</feature>
<dbReference type="RefSeq" id="WP_258815461.1">
    <property type="nucleotide sequence ID" value="NZ_JANUGW010000003.1"/>
</dbReference>
<dbReference type="EMBL" id="JANUGW010000003">
    <property type="protein sequence ID" value="MCS0580802.1"/>
    <property type="molecule type" value="Genomic_DNA"/>
</dbReference>
<evidence type="ECO:0000256" key="10">
    <source>
        <dbReference type="ARBA" id="ARBA00023237"/>
    </source>
</evidence>
<dbReference type="PANTHER" id="PTHR34501">
    <property type="entry name" value="PROTEIN YDDL-RELATED"/>
    <property type="match status" value="1"/>
</dbReference>
<proteinExistence type="predicted"/>
<keyword evidence="9" id="KW-0472">Membrane</keyword>
<name>A0ABT1ZLL8_9BURK</name>
<evidence type="ECO:0000256" key="9">
    <source>
        <dbReference type="ARBA" id="ARBA00023136"/>
    </source>
</evidence>
<keyword evidence="8" id="KW-0626">Porin</keyword>
<evidence type="ECO:0000256" key="11">
    <source>
        <dbReference type="SAM" id="SignalP"/>
    </source>
</evidence>
<evidence type="ECO:0000256" key="4">
    <source>
        <dbReference type="ARBA" id="ARBA00022452"/>
    </source>
</evidence>
<evidence type="ECO:0000313" key="13">
    <source>
        <dbReference type="EMBL" id="MCS0580802.1"/>
    </source>
</evidence>
<comment type="caution">
    <text evidence="13">The sequence shown here is derived from an EMBL/GenBank/DDBJ whole genome shotgun (WGS) entry which is preliminary data.</text>
</comment>